<sequence length="231" mass="25755">MRTAPLLPDLRAYSDGLLYWQHLLQYLFVLELLEELLAAVRERLDTIDIGVYTDVHSQFSAFISPSNRPMHNYLQNNITVYVRTKLVRPAIALATAAVKGDIPDPSSMEDRILYLTSSTGGDVIPDALGRLATWNFQLTAKEAKFSPSVSHSESISLPMAVAATRGDTATPLKSGVRTWRIRSERSDSHSDRAVTQKTIRQRKPSGSTPDTLLGRIPSRADSSEFSKERRK</sequence>
<dbReference type="InParanoid" id="A0A2H3DNH0"/>
<gene>
    <name evidence="2" type="ORF">ARMGADRAFT_1028764</name>
</gene>
<reference evidence="3" key="1">
    <citation type="journal article" date="2017" name="Nat. Ecol. Evol.">
        <title>Genome expansion and lineage-specific genetic innovations in the forest pathogenic fungi Armillaria.</title>
        <authorList>
            <person name="Sipos G."/>
            <person name="Prasanna A.N."/>
            <person name="Walter M.C."/>
            <person name="O'Connor E."/>
            <person name="Balint B."/>
            <person name="Krizsan K."/>
            <person name="Kiss B."/>
            <person name="Hess J."/>
            <person name="Varga T."/>
            <person name="Slot J."/>
            <person name="Riley R."/>
            <person name="Boka B."/>
            <person name="Rigling D."/>
            <person name="Barry K."/>
            <person name="Lee J."/>
            <person name="Mihaltcheva S."/>
            <person name="LaButti K."/>
            <person name="Lipzen A."/>
            <person name="Waldron R."/>
            <person name="Moloney N.M."/>
            <person name="Sperisen C."/>
            <person name="Kredics L."/>
            <person name="Vagvoelgyi C."/>
            <person name="Patrignani A."/>
            <person name="Fitzpatrick D."/>
            <person name="Nagy I."/>
            <person name="Doyle S."/>
            <person name="Anderson J.B."/>
            <person name="Grigoriev I.V."/>
            <person name="Gueldener U."/>
            <person name="Muensterkoetter M."/>
            <person name="Nagy L.G."/>
        </authorList>
    </citation>
    <scope>NUCLEOTIDE SEQUENCE [LARGE SCALE GENOMIC DNA]</scope>
    <source>
        <strain evidence="3">Ar21-2</strain>
    </source>
</reference>
<feature type="region of interest" description="Disordered" evidence="1">
    <location>
        <begin position="168"/>
        <end position="231"/>
    </location>
</feature>
<protein>
    <submittedName>
        <fullName evidence="2">Uncharacterized protein</fullName>
    </submittedName>
</protein>
<evidence type="ECO:0000313" key="2">
    <source>
        <dbReference type="EMBL" id="PBK95414.1"/>
    </source>
</evidence>
<name>A0A2H3DNH0_ARMGA</name>
<keyword evidence="3" id="KW-1185">Reference proteome</keyword>
<feature type="compositionally biased region" description="Polar residues" evidence="1">
    <location>
        <begin position="195"/>
        <end position="210"/>
    </location>
</feature>
<dbReference type="Proteomes" id="UP000217790">
    <property type="component" value="Unassembled WGS sequence"/>
</dbReference>
<dbReference type="EMBL" id="KZ293652">
    <property type="protein sequence ID" value="PBK95414.1"/>
    <property type="molecule type" value="Genomic_DNA"/>
</dbReference>
<accession>A0A2H3DNH0</accession>
<organism evidence="2 3">
    <name type="scientific">Armillaria gallica</name>
    <name type="common">Bulbous honey fungus</name>
    <name type="synonym">Armillaria bulbosa</name>
    <dbReference type="NCBI Taxonomy" id="47427"/>
    <lineage>
        <taxon>Eukaryota</taxon>
        <taxon>Fungi</taxon>
        <taxon>Dikarya</taxon>
        <taxon>Basidiomycota</taxon>
        <taxon>Agaricomycotina</taxon>
        <taxon>Agaricomycetes</taxon>
        <taxon>Agaricomycetidae</taxon>
        <taxon>Agaricales</taxon>
        <taxon>Marasmiineae</taxon>
        <taxon>Physalacriaceae</taxon>
        <taxon>Armillaria</taxon>
    </lineage>
</organism>
<evidence type="ECO:0000256" key="1">
    <source>
        <dbReference type="SAM" id="MobiDB-lite"/>
    </source>
</evidence>
<evidence type="ECO:0000313" key="3">
    <source>
        <dbReference type="Proteomes" id="UP000217790"/>
    </source>
</evidence>
<proteinExistence type="predicted"/>
<dbReference type="AlphaFoldDB" id="A0A2H3DNH0"/>
<feature type="compositionally biased region" description="Basic and acidic residues" evidence="1">
    <location>
        <begin position="221"/>
        <end position="231"/>
    </location>
</feature>
<feature type="compositionally biased region" description="Basic and acidic residues" evidence="1">
    <location>
        <begin position="181"/>
        <end position="194"/>
    </location>
</feature>